<proteinExistence type="predicted"/>
<accession>A0ACC1HZ15</accession>
<sequence>MDLPPLPAKLQQQLKQLPRLSPPRKLILANNPGLQLGLPEPGLPMSPAVLSQISNRRVISGSSLLRSPSKATFADNLASQNMHVLGSNPPASARIGRGQATEVFRRVGYWLYSTAPVQFIKHAMVEERHDSVNVLFSTEKSIWILGVSYRLKKNTKSVTLPAAIEADSTHLHADSSLFLSHHHQKRSISPSTSHHLRKADIMSQRRSEDISSRRRANTSGVMLNKKKLQSIAQLQSYVGMPALPEPGTPTLAATPGPRTLASIPSQDLLRPKQVPVGPPSPMPFPDDPFDGSPRLGIDADYDIDIEIDSDTIACARNQAPLSQAYLNSQERPKSSKMNRLRSWVARTTNPIRRKSDVVVDVLPSPMGPSLSLVRENTAMSETGSLSQFVS</sequence>
<protein>
    <submittedName>
        <fullName evidence="1">Uncharacterized protein</fullName>
    </submittedName>
</protein>
<comment type="caution">
    <text evidence="1">The sequence shown here is derived from an EMBL/GenBank/DDBJ whole genome shotgun (WGS) entry which is preliminary data.</text>
</comment>
<reference evidence="1" key="1">
    <citation type="submission" date="2022-07" db="EMBL/GenBank/DDBJ databases">
        <title>Phylogenomic reconstructions and comparative analyses of Kickxellomycotina fungi.</title>
        <authorList>
            <person name="Reynolds N.K."/>
            <person name="Stajich J.E."/>
            <person name="Barry K."/>
            <person name="Grigoriev I.V."/>
            <person name="Crous P."/>
            <person name="Smith M.E."/>
        </authorList>
    </citation>
    <scope>NUCLEOTIDE SEQUENCE</scope>
    <source>
        <strain evidence="1">Benny 63K</strain>
    </source>
</reference>
<feature type="non-terminal residue" evidence="1">
    <location>
        <position position="390"/>
    </location>
</feature>
<dbReference type="Proteomes" id="UP001150581">
    <property type="component" value="Unassembled WGS sequence"/>
</dbReference>
<keyword evidence="2" id="KW-1185">Reference proteome</keyword>
<name>A0ACC1HZ15_9FUNG</name>
<gene>
    <name evidence="1" type="ORF">LPJ66_011176</name>
</gene>
<evidence type="ECO:0000313" key="1">
    <source>
        <dbReference type="EMBL" id="KAJ1882301.1"/>
    </source>
</evidence>
<evidence type="ECO:0000313" key="2">
    <source>
        <dbReference type="Proteomes" id="UP001150581"/>
    </source>
</evidence>
<dbReference type="EMBL" id="JANBPG010003253">
    <property type="protein sequence ID" value="KAJ1882301.1"/>
    <property type="molecule type" value="Genomic_DNA"/>
</dbReference>
<organism evidence="1 2">
    <name type="scientific">Kickxella alabastrina</name>
    <dbReference type="NCBI Taxonomy" id="61397"/>
    <lineage>
        <taxon>Eukaryota</taxon>
        <taxon>Fungi</taxon>
        <taxon>Fungi incertae sedis</taxon>
        <taxon>Zoopagomycota</taxon>
        <taxon>Kickxellomycotina</taxon>
        <taxon>Kickxellomycetes</taxon>
        <taxon>Kickxellales</taxon>
        <taxon>Kickxellaceae</taxon>
        <taxon>Kickxella</taxon>
    </lineage>
</organism>